<dbReference type="SUPFAM" id="SSF55073">
    <property type="entry name" value="Nucleotide cyclase"/>
    <property type="match status" value="1"/>
</dbReference>
<dbReference type="HOGENOM" id="CLU_000445_11_16_9"/>
<reference evidence="4" key="1">
    <citation type="submission" date="2011-06" db="EMBL/GenBank/DDBJ databases">
        <title>Complete genome sequence of Paenibacillus mucilaginosus KNP414.</title>
        <authorList>
            <person name="Wang J."/>
            <person name="Hu S."/>
            <person name="Hu X."/>
            <person name="Zhang B."/>
            <person name="Dong D."/>
            <person name="Zhang S."/>
            <person name="Zhao K."/>
            <person name="Wu D."/>
        </authorList>
    </citation>
    <scope>NUCLEOTIDE SEQUENCE [LARGE SCALE GENOMIC DNA]</scope>
    <source>
        <strain evidence="4">KNP414</strain>
    </source>
</reference>
<dbReference type="GO" id="GO:0052621">
    <property type="term" value="F:diguanylate cyclase activity"/>
    <property type="evidence" value="ECO:0007669"/>
    <property type="project" value="TreeGrafter"/>
</dbReference>
<organism evidence="3 4">
    <name type="scientific">Paenibacillus mucilaginosus (strain KNP414)</name>
    <dbReference type="NCBI Taxonomy" id="1036673"/>
    <lineage>
        <taxon>Bacteria</taxon>
        <taxon>Bacillati</taxon>
        <taxon>Bacillota</taxon>
        <taxon>Bacilli</taxon>
        <taxon>Bacillales</taxon>
        <taxon>Paenibacillaceae</taxon>
        <taxon>Paenibacillus</taxon>
    </lineage>
</organism>
<feature type="domain" description="GGDEF" evidence="2">
    <location>
        <begin position="90"/>
        <end position="219"/>
    </location>
</feature>
<feature type="transmembrane region" description="Helical" evidence="1">
    <location>
        <begin position="37"/>
        <end position="53"/>
    </location>
</feature>
<keyword evidence="1" id="KW-1133">Transmembrane helix</keyword>
<dbReference type="KEGG" id="pms:KNP414_07426"/>
<dbReference type="SMART" id="SM00267">
    <property type="entry name" value="GGDEF"/>
    <property type="match status" value="1"/>
</dbReference>
<dbReference type="NCBIfam" id="TIGR00254">
    <property type="entry name" value="GGDEF"/>
    <property type="match status" value="1"/>
</dbReference>
<evidence type="ECO:0000256" key="1">
    <source>
        <dbReference type="SAM" id="Phobius"/>
    </source>
</evidence>
<evidence type="ECO:0000313" key="3">
    <source>
        <dbReference type="EMBL" id="AEI45930.1"/>
    </source>
</evidence>
<reference evidence="3 4" key="2">
    <citation type="journal article" date="2013" name="Genome Announc.">
        <title>Genome Sequence of Growth-Improving Paenibacillus mucilaginosus Strain KNP414.</title>
        <authorList>
            <person name="Lu J.J."/>
            <person name="Wang J.F."/>
            <person name="Hu X.F."/>
        </authorList>
    </citation>
    <scope>NUCLEOTIDE SEQUENCE [LARGE SCALE GENOMIC DNA]</scope>
    <source>
        <strain evidence="3 4">KNP414</strain>
    </source>
</reference>
<dbReference type="Gene3D" id="3.30.70.270">
    <property type="match status" value="1"/>
</dbReference>
<dbReference type="InterPro" id="IPR000160">
    <property type="entry name" value="GGDEF_dom"/>
</dbReference>
<dbReference type="PANTHER" id="PTHR45138">
    <property type="entry name" value="REGULATORY COMPONENTS OF SENSORY TRANSDUCTION SYSTEM"/>
    <property type="match status" value="1"/>
</dbReference>
<dbReference type="PROSITE" id="PS50887">
    <property type="entry name" value="GGDEF"/>
    <property type="match status" value="1"/>
</dbReference>
<dbReference type="GO" id="GO:0005886">
    <property type="term" value="C:plasma membrane"/>
    <property type="evidence" value="ECO:0007669"/>
    <property type="project" value="TreeGrafter"/>
</dbReference>
<sequence>MKYFGRLTTTGIVLLVHTSYIIYYYFRDGTVDPADLLGYPLFVFLSWWAGLQYDRAKYYSEKDTLTQLYNRRFVTESYGRMAALAQRNGARLYLMVIDCDNFKEINDKYSHHTGDQVLQAISRLLVRHTRQSDITARWGGDEFVVIGQYKDEEGLQAMLRRLEAECARLSGELGVPVTVSIGSSLYPDDSADLFELIQTADRRMYQAKAAKKSSLHLVP</sequence>
<keyword evidence="1" id="KW-0812">Transmembrane</keyword>
<dbReference type="FunFam" id="3.30.70.270:FF:000001">
    <property type="entry name" value="Diguanylate cyclase domain protein"/>
    <property type="match status" value="1"/>
</dbReference>
<dbReference type="EMBL" id="CP002869">
    <property type="protein sequence ID" value="AEI45930.1"/>
    <property type="molecule type" value="Genomic_DNA"/>
</dbReference>
<dbReference type="InterPro" id="IPR043128">
    <property type="entry name" value="Rev_trsase/Diguanyl_cyclase"/>
</dbReference>
<dbReference type="GO" id="GO:0043709">
    <property type="term" value="P:cell adhesion involved in single-species biofilm formation"/>
    <property type="evidence" value="ECO:0007669"/>
    <property type="project" value="TreeGrafter"/>
</dbReference>
<gene>
    <name evidence="3" type="ordered locus">KNP414_07426</name>
</gene>
<dbReference type="AlphaFoldDB" id="F8F7C1"/>
<dbReference type="InterPro" id="IPR050469">
    <property type="entry name" value="Diguanylate_Cyclase"/>
</dbReference>
<evidence type="ECO:0000313" key="4">
    <source>
        <dbReference type="Proteomes" id="UP000006620"/>
    </source>
</evidence>
<proteinExistence type="predicted"/>
<dbReference type="PANTHER" id="PTHR45138:SF6">
    <property type="entry name" value="DIGUANYLATE CYCLASE DGCN"/>
    <property type="match status" value="1"/>
</dbReference>
<dbReference type="InterPro" id="IPR029787">
    <property type="entry name" value="Nucleotide_cyclase"/>
</dbReference>
<evidence type="ECO:0000259" key="2">
    <source>
        <dbReference type="PROSITE" id="PS50887"/>
    </source>
</evidence>
<accession>F8F7C1</accession>
<feature type="transmembrane region" description="Helical" evidence="1">
    <location>
        <begin position="7"/>
        <end position="25"/>
    </location>
</feature>
<dbReference type="CDD" id="cd01949">
    <property type="entry name" value="GGDEF"/>
    <property type="match status" value="1"/>
</dbReference>
<dbReference type="Proteomes" id="UP000006620">
    <property type="component" value="Chromosome"/>
</dbReference>
<protein>
    <submittedName>
        <fullName evidence="3">PleD-related protein</fullName>
    </submittedName>
</protein>
<name>F8F7C1_PAEMK</name>
<keyword evidence="1" id="KW-0472">Membrane</keyword>
<dbReference type="GO" id="GO:1902201">
    <property type="term" value="P:negative regulation of bacterial-type flagellum-dependent cell motility"/>
    <property type="evidence" value="ECO:0007669"/>
    <property type="project" value="TreeGrafter"/>
</dbReference>
<dbReference type="PATRIC" id="fig|1036673.3.peg.6930"/>
<dbReference type="Pfam" id="PF00990">
    <property type="entry name" value="GGDEF"/>
    <property type="match status" value="1"/>
</dbReference>